<dbReference type="OrthoDB" id="2688201at2759"/>
<dbReference type="EMBL" id="JAGFBS010000029">
    <property type="protein sequence ID" value="KAG6372266.1"/>
    <property type="molecule type" value="Genomic_DNA"/>
</dbReference>
<evidence type="ECO:0000313" key="3">
    <source>
        <dbReference type="Proteomes" id="UP000683000"/>
    </source>
</evidence>
<dbReference type="AlphaFoldDB" id="A0A8I2YHR1"/>
<organism evidence="2 3">
    <name type="scientific">Boletus reticuloceps</name>
    <dbReference type="NCBI Taxonomy" id="495285"/>
    <lineage>
        <taxon>Eukaryota</taxon>
        <taxon>Fungi</taxon>
        <taxon>Dikarya</taxon>
        <taxon>Basidiomycota</taxon>
        <taxon>Agaricomycotina</taxon>
        <taxon>Agaricomycetes</taxon>
        <taxon>Agaricomycetidae</taxon>
        <taxon>Boletales</taxon>
        <taxon>Boletineae</taxon>
        <taxon>Boletaceae</taxon>
        <taxon>Boletoideae</taxon>
        <taxon>Boletus</taxon>
    </lineage>
</organism>
<keyword evidence="1" id="KW-0812">Transmembrane</keyword>
<name>A0A8I2YHR1_9AGAM</name>
<gene>
    <name evidence="2" type="ORF">JVT61DRAFT_8069</name>
</gene>
<comment type="caution">
    <text evidence="2">The sequence shown here is derived from an EMBL/GenBank/DDBJ whole genome shotgun (WGS) entry which is preliminary data.</text>
</comment>
<reference evidence="2" key="1">
    <citation type="submission" date="2021-03" db="EMBL/GenBank/DDBJ databases">
        <title>Evolutionary innovations through gain and loss of genes in the ectomycorrhizal Boletales.</title>
        <authorList>
            <person name="Wu G."/>
            <person name="Miyauchi S."/>
            <person name="Morin E."/>
            <person name="Yang Z.-L."/>
            <person name="Xu J."/>
            <person name="Martin F.M."/>
        </authorList>
    </citation>
    <scope>NUCLEOTIDE SEQUENCE</scope>
    <source>
        <strain evidence="2">BR01</strain>
    </source>
</reference>
<protein>
    <submittedName>
        <fullName evidence="2">Uncharacterized protein</fullName>
    </submittedName>
</protein>
<sequence length="180" mass="20508">MSFCLICLLRRSHCSQQANPAQGHASHSNLTAELEDSRKFSLAALTALLAVLAISGSKALQPVVLTLLMYTITLRVALNTCFLQDYPTVSRLFHVIPLLGISCMACIELIFRMQPFAFFWLSCHRSLWSFTTEHSALKCPQRYYLYGWSMYRLQLSQTPLITRLRRVGLRAIETIQKQHA</sequence>
<feature type="transmembrane region" description="Helical" evidence="1">
    <location>
        <begin position="92"/>
        <end position="111"/>
    </location>
</feature>
<keyword evidence="3" id="KW-1185">Reference proteome</keyword>
<keyword evidence="1" id="KW-0472">Membrane</keyword>
<keyword evidence="1" id="KW-1133">Transmembrane helix</keyword>
<proteinExistence type="predicted"/>
<evidence type="ECO:0000256" key="1">
    <source>
        <dbReference type="SAM" id="Phobius"/>
    </source>
</evidence>
<dbReference type="Proteomes" id="UP000683000">
    <property type="component" value="Unassembled WGS sequence"/>
</dbReference>
<accession>A0A8I2YHR1</accession>
<evidence type="ECO:0000313" key="2">
    <source>
        <dbReference type="EMBL" id="KAG6372266.1"/>
    </source>
</evidence>